<evidence type="ECO:0000313" key="3">
    <source>
        <dbReference type="Proteomes" id="UP000525298"/>
    </source>
</evidence>
<dbReference type="RefSeq" id="WP_220128281.1">
    <property type="nucleotide sequence ID" value="NZ_JACDUS010000002.1"/>
</dbReference>
<name>A0A7W0C768_9BACT</name>
<sequence length="318" mass="34596">MAKTGSKRILPRFLCIFCGLWAAGLFLTASAGFCATAGTHYPMGTEGVLGASTPPPGFHYRMYNTFYNPTTLTDDSGEKLDIGYDLDVFASVHRFIHVTDKKFLGAEVLYDVIVPVLSKDVSIDAMGISDSESLSVGDITIEPFALSWHRPAWDAVAALAVIAPIGEFDADKPASPGLGYWSGMLTLGGTLFFDEQKTWSASALTRTLVHGRQKDTDIRPGAEFVVEWGIGKEIPVSPGLVVRPGISGCSTWQIDDDSDDGPGTVASERKQNHALGAEINFFFPPPRLMQVNLRFLREFHAENSPEGSQFIITLSKSW</sequence>
<feature type="chain" id="PRO_5031277150" description="Transporter" evidence="1">
    <location>
        <begin position="23"/>
        <end position="318"/>
    </location>
</feature>
<keyword evidence="1" id="KW-0732">Signal</keyword>
<dbReference type="AlphaFoldDB" id="A0A7W0C768"/>
<evidence type="ECO:0000313" key="2">
    <source>
        <dbReference type="EMBL" id="MBA2880455.1"/>
    </source>
</evidence>
<reference evidence="2 3" key="1">
    <citation type="submission" date="2020-07" db="EMBL/GenBank/DDBJ databases">
        <title>Genomic Encyclopedia of Type Strains, Phase IV (KMG-IV): sequencing the most valuable type-strain genomes for metagenomic binning, comparative biology and taxonomic classification.</title>
        <authorList>
            <person name="Goeker M."/>
        </authorList>
    </citation>
    <scope>NUCLEOTIDE SEQUENCE [LARGE SCALE GENOMIC DNA]</scope>
    <source>
        <strain evidence="2 3">DSM 17721</strain>
    </source>
</reference>
<keyword evidence="3" id="KW-1185">Reference proteome</keyword>
<accession>A0A7W0C768</accession>
<protein>
    <recommendedName>
        <fullName evidence="4">Transporter</fullName>
    </recommendedName>
</protein>
<comment type="caution">
    <text evidence="2">The sequence shown here is derived from an EMBL/GenBank/DDBJ whole genome shotgun (WGS) entry which is preliminary data.</text>
</comment>
<organism evidence="2 3">
    <name type="scientific">Desulfosalsimonas propionicica</name>
    <dbReference type="NCBI Taxonomy" id="332175"/>
    <lineage>
        <taxon>Bacteria</taxon>
        <taxon>Pseudomonadati</taxon>
        <taxon>Thermodesulfobacteriota</taxon>
        <taxon>Desulfobacteria</taxon>
        <taxon>Desulfobacterales</taxon>
        <taxon>Desulfosalsimonadaceae</taxon>
        <taxon>Desulfosalsimonas</taxon>
    </lineage>
</organism>
<evidence type="ECO:0000256" key="1">
    <source>
        <dbReference type="SAM" id="SignalP"/>
    </source>
</evidence>
<feature type="signal peptide" evidence="1">
    <location>
        <begin position="1"/>
        <end position="22"/>
    </location>
</feature>
<gene>
    <name evidence="2" type="ORF">HNR65_000773</name>
</gene>
<dbReference type="Proteomes" id="UP000525298">
    <property type="component" value="Unassembled WGS sequence"/>
</dbReference>
<proteinExistence type="predicted"/>
<dbReference type="InterPro" id="IPR025737">
    <property type="entry name" value="FApF"/>
</dbReference>
<evidence type="ECO:0008006" key="4">
    <source>
        <dbReference type="Google" id="ProtNLM"/>
    </source>
</evidence>
<dbReference type="EMBL" id="JACDUS010000002">
    <property type="protein sequence ID" value="MBA2880455.1"/>
    <property type="molecule type" value="Genomic_DNA"/>
</dbReference>
<dbReference type="Pfam" id="PF13557">
    <property type="entry name" value="Phenol_MetA_deg"/>
    <property type="match status" value="1"/>
</dbReference>